<evidence type="ECO:0000256" key="1">
    <source>
        <dbReference type="SAM" id="Coils"/>
    </source>
</evidence>
<feature type="coiled-coil region" evidence="1">
    <location>
        <begin position="104"/>
        <end position="134"/>
    </location>
</feature>
<organism evidence="2 3">
    <name type="scientific">Rhizopus oryzae</name>
    <name type="common">Mucormycosis agent</name>
    <name type="synonym">Rhizopus arrhizus var. delemar</name>
    <dbReference type="NCBI Taxonomy" id="64495"/>
    <lineage>
        <taxon>Eukaryota</taxon>
        <taxon>Fungi</taxon>
        <taxon>Fungi incertae sedis</taxon>
        <taxon>Mucoromycota</taxon>
        <taxon>Mucoromycotina</taxon>
        <taxon>Mucoromycetes</taxon>
        <taxon>Mucorales</taxon>
        <taxon>Mucorineae</taxon>
        <taxon>Rhizopodaceae</taxon>
        <taxon>Rhizopus</taxon>
    </lineage>
</organism>
<name>A0A9P6Y3Q8_RHIOR</name>
<dbReference type="OMA" id="AVINIKQ"/>
<accession>A0A9P6Y3Q8</accession>
<sequence length="147" mass="16871">MPPTINNICFNGKTCVVFLEQTLCPRAFPCVKILLPVTVILEFRETDKDSGLLKIEAHEEHWTVEGIMNSIPILSFWYDRVVRTMVGKLLTATGEAVYTATETASLLIQRSKEIEEARRRLELERKNREQLMLSLNEYTSSATCYNK</sequence>
<dbReference type="AlphaFoldDB" id="A0A9P6Y3Q8"/>
<evidence type="ECO:0000313" key="3">
    <source>
        <dbReference type="Proteomes" id="UP000717996"/>
    </source>
</evidence>
<dbReference type="EMBL" id="JAANIT010001976">
    <property type="protein sequence ID" value="KAG1537997.1"/>
    <property type="molecule type" value="Genomic_DNA"/>
</dbReference>
<comment type="caution">
    <text evidence="2">The sequence shown here is derived from an EMBL/GenBank/DDBJ whole genome shotgun (WGS) entry which is preliminary data.</text>
</comment>
<evidence type="ECO:0000313" key="2">
    <source>
        <dbReference type="EMBL" id="KAG1537997.1"/>
    </source>
</evidence>
<dbReference type="OrthoDB" id="5580651at2759"/>
<reference evidence="2" key="1">
    <citation type="journal article" date="2020" name="Microb. Genom.">
        <title>Genetic diversity of clinical and environmental Mucorales isolates obtained from an investigation of mucormycosis cases among solid organ transplant recipients.</title>
        <authorList>
            <person name="Nguyen M.H."/>
            <person name="Kaul D."/>
            <person name="Muto C."/>
            <person name="Cheng S.J."/>
            <person name="Richter R.A."/>
            <person name="Bruno V.M."/>
            <person name="Liu G."/>
            <person name="Beyhan S."/>
            <person name="Sundermann A.J."/>
            <person name="Mounaud S."/>
            <person name="Pasculle A.W."/>
            <person name="Nierman W.C."/>
            <person name="Driscoll E."/>
            <person name="Cumbie R."/>
            <person name="Clancy C.J."/>
            <person name="Dupont C.L."/>
        </authorList>
    </citation>
    <scope>NUCLEOTIDE SEQUENCE</scope>
    <source>
        <strain evidence="2">GL16</strain>
    </source>
</reference>
<protein>
    <submittedName>
        <fullName evidence="2">Uncharacterized protein</fullName>
    </submittedName>
</protein>
<proteinExistence type="predicted"/>
<dbReference type="Proteomes" id="UP000717996">
    <property type="component" value="Unassembled WGS sequence"/>
</dbReference>
<gene>
    <name evidence="2" type="ORF">G6F51_010035</name>
</gene>
<keyword evidence="1" id="KW-0175">Coiled coil</keyword>